<evidence type="ECO:0000313" key="2">
    <source>
        <dbReference type="Proteomes" id="UP000499080"/>
    </source>
</evidence>
<comment type="caution">
    <text evidence="1">The sequence shown here is derived from an EMBL/GenBank/DDBJ whole genome shotgun (WGS) entry which is preliminary data.</text>
</comment>
<name>A0A4Y2EBE9_ARAVE</name>
<reference evidence="1 2" key="1">
    <citation type="journal article" date="2019" name="Sci. Rep.">
        <title>Orb-weaving spider Araneus ventricosus genome elucidates the spidroin gene catalogue.</title>
        <authorList>
            <person name="Kono N."/>
            <person name="Nakamura H."/>
            <person name="Ohtoshi R."/>
            <person name="Moran D.A.P."/>
            <person name="Shinohara A."/>
            <person name="Yoshida Y."/>
            <person name="Fujiwara M."/>
            <person name="Mori M."/>
            <person name="Tomita M."/>
            <person name="Arakawa K."/>
        </authorList>
    </citation>
    <scope>NUCLEOTIDE SEQUENCE [LARGE SCALE GENOMIC DNA]</scope>
</reference>
<dbReference type="EMBL" id="BGPR01000542">
    <property type="protein sequence ID" value="GBM25619.1"/>
    <property type="molecule type" value="Genomic_DNA"/>
</dbReference>
<protein>
    <submittedName>
        <fullName evidence="1">Uncharacterized protein</fullName>
    </submittedName>
</protein>
<dbReference type="AlphaFoldDB" id="A0A4Y2EBE9"/>
<evidence type="ECO:0000313" key="1">
    <source>
        <dbReference type="EMBL" id="GBM25619.1"/>
    </source>
</evidence>
<feature type="non-terminal residue" evidence="1">
    <location>
        <position position="29"/>
    </location>
</feature>
<organism evidence="1 2">
    <name type="scientific">Araneus ventricosus</name>
    <name type="common">Orbweaver spider</name>
    <name type="synonym">Epeira ventricosa</name>
    <dbReference type="NCBI Taxonomy" id="182803"/>
    <lineage>
        <taxon>Eukaryota</taxon>
        <taxon>Metazoa</taxon>
        <taxon>Ecdysozoa</taxon>
        <taxon>Arthropoda</taxon>
        <taxon>Chelicerata</taxon>
        <taxon>Arachnida</taxon>
        <taxon>Araneae</taxon>
        <taxon>Araneomorphae</taxon>
        <taxon>Entelegynae</taxon>
        <taxon>Araneoidea</taxon>
        <taxon>Araneidae</taxon>
        <taxon>Araneus</taxon>
    </lineage>
</organism>
<gene>
    <name evidence="1" type="ORF">AVEN_82739_1</name>
</gene>
<accession>A0A4Y2EBE9</accession>
<proteinExistence type="predicted"/>
<keyword evidence="2" id="KW-1185">Reference proteome</keyword>
<dbReference type="Proteomes" id="UP000499080">
    <property type="component" value="Unassembled WGS sequence"/>
</dbReference>
<sequence length="29" mass="3500">MNWGRATWRLEMENRVLRHAEDDKLASTI</sequence>